<gene>
    <name evidence="1" type="ORF">ET996_09990</name>
</gene>
<dbReference type="AlphaFoldDB" id="A0A4Q9KJA3"/>
<name>A0A4Q9KJA3_PROTD</name>
<proteinExistence type="predicted"/>
<organism evidence="1 2">
    <name type="scientific">Propioniciclava tarda</name>
    <dbReference type="NCBI Taxonomy" id="433330"/>
    <lineage>
        <taxon>Bacteria</taxon>
        <taxon>Bacillati</taxon>
        <taxon>Actinomycetota</taxon>
        <taxon>Actinomycetes</taxon>
        <taxon>Propionibacteriales</taxon>
        <taxon>Propionibacteriaceae</taxon>
        <taxon>Propioniciclava</taxon>
    </lineage>
</organism>
<sequence>MGLFDRHALPTALRSALAEAVGVGPRALPRVLAWAPTPVGAILALDDRLAILSGGTWTFTPWHRVLSAGWDDSGRTFMWRSVDRPHALNTVAVTQPLRLPEAVRERVEQSIVARQNVVLGPSARGTLIGRRVLGGEGSDAVEWSIQPVKGVDMQRPEVADAARLLIEAARQDWA</sequence>
<reference evidence="1 2" key="1">
    <citation type="submission" date="2019-01" db="EMBL/GenBank/DDBJ databases">
        <title>Lactibacter flavus gen. nov., sp. nov., a novel bacterium of the family Propionibacteriaceae isolated from raw milk and dairy products.</title>
        <authorList>
            <person name="Huptas C."/>
            <person name="Wenning M."/>
            <person name="Breitenwieser F."/>
            <person name="Doll E."/>
            <person name="Von Neubeck M."/>
            <person name="Busse H.-J."/>
            <person name="Scherer S."/>
        </authorList>
    </citation>
    <scope>NUCLEOTIDE SEQUENCE [LARGE SCALE GENOMIC DNA]</scope>
    <source>
        <strain evidence="1 2">DSM 22130</strain>
    </source>
</reference>
<keyword evidence="2" id="KW-1185">Reference proteome</keyword>
<accession>A0A4Q9KJA3</accession>
<evidence type="ECO:0000313" key="1">
    <source>
        <dbReference type="EMBL" id="TBT94522.1"/>
    </source>
</evidence>
<dbReference type="EMBL" id="SDMR01000012">
    <property type="protein sequence ID" value="TBT94522.1"/>
    <property type="molecule type" value="Genomic_DNA"/>
</dbReference>
<protein>
    <submittedName>
        <fullName evidence="1">Uncharacterized protein</fullName>
    </submittedName>
</protein>
<evidence type="ECO:0000313" key="2">
    <source>
        <dbReference type="Proteomes" id="UP000291933"/>
    </source>
</evidence>
<dbReference type="OrthoDB" id="5144898at2"/>
<dbReference type="RefSeq" id="WP_131172420.1">
    <property type="nucleotide sequence ID" value="NZ_FXTL01000012.1"/>
</dbReference>
<dbReference type="Proteomes" id="UP000291933">
    <property type="component" value="Unassembled WGS sequence"/>
</dbReference>
<comment type="caution">
    <text evidence="1">The sequence shown here is derived from an EMBL/GenBank/DDBJ whole genome shotgun (WGS) entry which is preliminary data.</text>
</comment>